<name>A0A1W1WZQ6_9CLOT</name>
<proteinExistence type="predicted"/>
<dbReference type="STRING" id="1121291.SAMN02745134_00188"/>
<reference evidence="1 2" key="1">
    <citation type="submission" date="2017-04" db="EMBL/GenBank/DDBJ databases">
        <authorList>
            <person name="Afonso C.L."/>
            <person name="Miller P.J."/>
            <person name="Scott M.A."/>
            <person name="Spackman E."/>
            <person name="Goraichik I."/>
            <person name="Dimitrov K.M."/>
            <person name="Suarez D.L."/>
            <person name="Swayne D.E."/>
        </authorList>
    </citation>
    <scope>NUCLEOTIDE SEQUENCE [LARGE SCALE GENOMIC DNA]</scope>
    <source>
        <strain evidence="1 2">DSM 12555</strain>
    </source>
</reference>
<accession>A0A1W1WZQ6</accession>
<sequence>MEKICILDENKKCNNCGECDKCDLDPNKICDNCGKCLDLEGYEHKEVIIDKIIEDPNEIEEYEQDAEIEEADDNAADEFLNDYDDDYVRDERDDLPYELELIDDIDGLSELLEDEEKRHKIIDEKAPGIFVIKNPQN</sequence>
<dbReference type="Proteomes" id="UP000192468">
    <property type="component" value="Unassembled WGS sequence"/>
</dbReference>
<dbReference type="OrthoDB" id="1938377at2"/>
<evidence type="ECO:0000313" key="1">
    <source>
        <dbReference type="EMBL" id="SMC16928.1"/>
    </source>
</evidence>
<evidence type="ECO:0000313" key="2">
    <source>
        <dbReference type="Proteomes" id="UP000192468"/>
    </source>
</evidence>
<gene>
    <name evidence="1" type="ORF">SAMN02745134_00188</name>
</gene>
<dbReference type="EMBL" id="FWXH01000002">
    <property type="protein sequence ID" value="SMC16928.1"/>
    <property type="molecule type" value="Genomic_DNA"/>
</dbReference>
<dbReference type="AlphaFoldDB" id="A0A1W1WZQ6"/>
<dbReference type="RefSeq" id="WP_084113403.1">
    <property type="nucleotide sequence ID" value="NZ_FWXH01000002.1"/>
</dbReference>
<organism evidence="1 2">
    <name type="scientific">Clostridium acidisoli DSM 12555</name>
    <dbReference type="NCBI Taxonomy" id="1121291"/>
    <lineage>
        <taxon>Bacteria</taxon>
        <taxon>Bacillati</taxon>
        <taxon>Bacillota</taxon>
        <taxon>Clostridia</taxon>
        <taxon>Eubacteriales</taxon>
        <taxon>Clostridiaceae</taxon>
        <taxon>Clostridium</taxon>
    </lineage>
</organism>
<keyword evidence="2" id="KW-1185">Reference proteome</keyword>
<protein>
    <submittedName>
        <fullName evidence="1">Uncharacterized protein</fullName>
    </submittedName>
</protein>